<dbReference type="InterPro" id="IPR050236">
    <property type="entry name" value="Ser_Thr_kinase_AGC"/>
</dbReference>
<evidence type="ECO:0000313" key="11">
    <source>
        <dbReference type="EMBL" id="CAD8126874.1"/>
    </source>
</evidence>
<evidence type="ECO:0000256" key="9">
    <source>
        <dbReference type="RuleBase" id="RU000304"/>
    </source>
</evidence>
<dbReference type="OrthoDB" id="432647at2759"/>
<comment type="similarity">
    <text evidence="1">Belongs to the protein kinase superfamily. AGC Ser/Thr protein kinase family. PDPK1 subfamily.</text>
</comment>
<proteinExistence type="inferred from homology"/>
<accession>A0A8S1RIF6</accession>
<dbReference type="FunFam" id="3.30.200.20:FF:000042">
    <property type="entry name" value="Aurora kinase A"/>
    <property type="match status" value="1"/>
</dbReference>
<evidence type="ECO:0000256" key="8">
    <source>
        <dbReference type="PROSITE-ProRule" id="PRU10141"/>
    </source>
</evidence>
<dbReference type="PANTHER" id="PTHR24356:SF163">
    <property type="entry name" value="3-PHOSPHOINOSITIDE-DEPENDENT PROTEIN KINASE 1-RELATED"/>
    <property type="match status" value="1"/>
</dbReference>
<evidence type="ECO:0000256" key="5">
    <source>
        <dbReference type="ARBA" id="ARBA00022741"/>
    </source>
</evidence>
<evidence type="ECO:0000256" key="4">
    <source>
        <dbReference type="ARBA" id="ARBA00022679"/>
    </source>
</evidence>
<dbReference type="EC" id="2.7.11.1" evidence="2"/>
<dbReference type="SMART" id="SM00220">
    <property type="entry name" value="S_TKc"/>
    <property type="match status" value="1"/>
</dbReference>
<dbReference type="PROSITE" id="PS00108">
    <property type="entry name" value="PROTEIN_KINASE_ST"/>
    <property type="match status" value="1"/>
</dbReference>
<evidence type="ECO:0000256" key="6">
    <source>
        <dbReference type="ARBA" id="ARBA00022777"/>
    </source>
</evidence>
<dbReference type="InterPro" id="IPR017441">
    <property type="entry name" value="Protein_kinase_ATP_BS"/>
</dbReference>
<dbReference type="PROSITE" id="PS50011">
    <property type="entry name" value="PROTEIN_KINASE_DOM"/>
    <property type="match status" value="1"/>
</dbReference>
<keyword evidence="7 8" id="KW-0067">ATP-binding</keyword>
<dbReference type="InterPro" id="IPR008271">
    <property type="entry name" value="Ser/Thr_kinase_AS"/>
</dbReference>
<organism evidence="11 12">
    <name type="scientific">Paramecium sonneborni</name>
    <dbReference type="NCBI Taxonomy" id="65129"/>
    <lineage>
        <taxon>Eukaryota</taxon>
        <taxon>Sar</taxon>
        <taxon>Alveolata</taxon>
        <taxon>Ciliophora</taxon>
        <taxon>Intramacronucleata</taxon>
        <taxon>Oligohymenophorea</taxon>
        <taxon>Peniculida</taxon>
        <taxon>Parameciidae</taxon>
        <taxon>Paramecium</taxon>
    </lineage>
</organism>
<keyword evidence="3 9" id="KW-0723">Serine/threonine-protein kinase</keyword>
<dbReference type="PROSITE" id="PS00107">
    <property type="entry name" value="PROTEIN_KINASE_ATP"/>
    <property type="match status" value="1"/>
</dbReference>
<evidence type="ECO:0000256" key="1">
    <source>
        <dbReference type="ARBA" id="ARBA00010006"/>
    </source>
</evidence>
<keyword evidence="5 8" id="KW-0547">Nucleotide-binding</keyword>
<dbReference type="GO" id="GO:0004674">
    <property type="term" value="F:protein serine/threonine kinase activity"/>
    <property type="evidence" value="ECO:0007669"/>
    <property type="project" value="UniProtKB-KW"/>
</dbReference>
<feature type="binding site" evidence="8">
    <location>
        <position position="36"/>
    </location>
    <ligand>
        <name>ATP</name>
        <dbReference type="ChEBI" id="CHEBI:30616"/>
    </ligand>
</feature>
<evidence type="ECO:0000259" key="10">
    <source>
        <dbReference type="PROSITE" id="PS50011"/>
    </source>
</evidence>
<keyword evidence="6" id="KW-0418">Kinase</keyword>
<dbReference type="CDD" id="cd05581">
    <property type="entry name" value="STKc_PDK1"/>
    <property type="match status" value="1"/>
</dbReference>
<evidence type="ECO:0000313" key="12">
    <source>
        <dbReference type="Proteomes" id="UP000692954"/>
    </source>
</evidence>
<dbReference type="GO" id="GO:0005524">
    <property type="term" value="F:ATP binding"/>
    <property type="evidence" value="ECO:0007669"/>
    <property type="project" value="UniProtKB-UniRule"/>
</dbReference>
<keyword evidence="4" id="KW-0808">Transferase</keyword>
<sequence length="354" mass="40461">MQTLNDYEIIEKLGSGSYGDVMLAKQKESGQLVAIKTLEKRLLIKQKKQYQVFIEKEVLSQVKHAGLINLIASFQSSSQIYLVLEFVEGGDFGNFLKINKNMCEQSIVFYGAEIVSILEQLHMNGIAHRDVKPENIMVGNNLHIKMIDFGTANFFDESRLDESVKEKLREQREISKQDERLMDEIDEYQQKHKATFVGTAEYVSPELLEDDTCGPQADLWALGCIIYKMFTGTSPFSDTTEYLVFQRVRACKYEKSNKISQDGMDLINKLLVRDPLSRLGGGFGNSKNTYKELKSHSFFKEINWDQLWNMKGPDGIQINLKKQNLTQELQFKRQSSAIKPEVVLTGLVNKKTGQ</sequence>
<dbReference type="AlphaFoldDB" id="A0A8S1RIF6"/>
<evidence type="ECO:0000256" key="2">
    <source>
        <dbReference type="ARBA" id="ARBA00012513"/>
    </source>
</evidence>
<comment type="caution">
    <text evidence="11">The sequence shown here is derived from an EMBL/GenBank/DDBJ whole genome shotgun (WGS) entry which is preliminary data.</text>
</comment>
<name>A0A8S1RIF6_9CILI</name>
<protein>
    <recommendedName>
        <fullName evidence="2">non-specific serine/threonine protein kinase</fullName>
        <ecNumber evidence="2">2.7.11.1</ecNumber>
    </recommendedName>
</protein>
<evidence type="ECO:0000256" key="3">
    <source>
        <dbReference type="ARBA" id="ARBA00022527"/>
    </source>
</evidence>
<dbReference type="FunFam" id="1.10.510.10:FF:001567">
    <property type="entry name" value="Uncharacterized protein"/>
    <property type="match status" value="1"/>
</dbReference>
<evidence type="ECO:0000256" key="7">
    <source>
        <dbReference type="ARBA" id="ARBA00022840"/>
    </source>
</evidence>
<dbReference type="Proteomes" id="UP000692954">
    <property type="component" value="Unassembled WGS sequence"/>
</dbReference>
<dbReference type="InterPro" id="IPR039046">
    <property type="entry name" value="PDPK1"/>
</dbReference>
<dbReference type="InterPro" id="IPR000719">
    <property type="entry name" value="Prot_kinase_dom"/>
</dbReference>
<dbReference type="EMBL" id="CAJJDN010000171">
    <property type="protein sequence ID" value="CAD8126874.1"/>
    <property type="molecule type" value="Genomic_DNA"/>
</dbReference>
<reference evidence="11" key="1">
    <citation type="submission" date="2021-01" db="EMBL/GenBank/DDBJ databases">
        <authorList>
            <consortium name="Genoscope - CEA"/>
            <person name="William W."/>
        </authorList>
    </citation>
    <scope>NUCLEOTIDE SEQUENCE</scope>
</reference>
<keyword evidence="12" id="KW-1185">Reference proteome</keyword>
<dbReference type="Pfam" id="PF00069">
    <property type="entry name" value="Pkinase"/>
    <property type="match status" value="1"/>
</dbReference>
<dbReference type="PANTHER" id="PTHR24356">
    <property type="entry name" value="SERINE/THREONINE-PROTEIN KINASE"/>
    <property type="match status" value="1"/>
</dbReference>
<dbReference type="GO" id="GO:0035556">
    <property type="term" value="P:intracellular signal transduction"/>
    <property type="evidence" value="ECO:0007669"/>
    <property type="project" value="TreeGrafter"/>
</dbReference>
<gene>
    <name evidence="11" type="ORF">PSON_ATCC_30995.1.T1710053</name>
</gene>
<feature type="domain" description="Protein kinase" evidence="10">
    <location>
        <begin position="7"/>
        <end position="299"/>
    </location>
</feature>